<dbReference type="GO" id="GO:0005886">
    <property type="term" value="C:plasma membrane"/>
    <property type="evidence" value="ECO:0007669"/>
    <property type="project" value="TreeGrafter"/>
</dbReference>
<dbReference type="GO" id="GO:0016887">
    <property type="term" value="F:ATP hydrolysis activity"/>
    <property type="evidence" value="ECO:0007669"/>
    <property type="project" value="TreeGrafter"/>
</dbReference>
<dbReference type="PROSITE" id="PS00662">
    <property type="entry name" value="T2SP_E"/>
    <property type="match status" value="1"/>
</dbReference>
<dbReference type="InterPro" id="IPR027417">
    <property type="entry name" value="P-loop_NTPase"/>
</dbReference>
<organism evidence="4">
    <name type="scientific">marine sediment metagenome</name>
    <dbReference type="NCBI Taxonomy" id="412755"/>
    <lineage>
        <taxon>unclassified sequences</taxon>
        <taxon>metagenomes</taxon>
        <taxon>ecological metagenomes</taxon>
    </lineage>
</organism>
<dbReference type="EMBL" id="BARV01019160">
    <property type="protein sequence ID" value="GAI27823.1"/>
    <property type="molecule type" value="Genomic_DNA"/>
</dbReference>
<proteinExistence type="predicted"/>
<dbReference type="AlphaFoldDB" id="X1M961"/>
<dbReference type="PANTHER" id="PTHR30258">
    <property type="entry name" value="TYPE II SECRETION SYSTEM PROTEIN GSPE-RELATED"/>
    <property type="match status" value="1"/>
</dbReference>
<evidence type="ECO:0000259" key="3">
    <source>
        <dbReference type="PROSITE" id="PS00662"/>
    </source>
</evidence>
<protein>
    <recommendedName>
        <fullName evidence="3">Bacterial type II secretion system protein E domain-containing protein</fullName>
    </recommendedName>
</protein>
<reference evidence="4" key="1">
    <citation type="journal article" date="2014" name="Front. Microbiol.">
        <title>High frequency of phylogenetically diverse reductive dehalogenase-homologous genes in deep subseafloor sedimentary metagenomes.</title>
        <authorList>
            <person name="Kawai M."/>
            <person name="Futagami T."/>
            <person name="Toyoda A."/>
            <person name="Takaki Y."/>
            <person name="Nishi S."/>
            <person name="Hori S."/>
            <person name="Arai W."/>
            <person name="Tsubouchi T."/>
            <person name="Morono Y."/>
            <person name="Uchiyama I."/>
            <person name="Ito T."/>
            <person name="Fujiyama A."/>
            <person name="Inagaki F."/>
            <person name="Takami H."/>
        </authorList>
    </citation>
    <scope>NUCLEOTIDE SEQUENCE</scope>
    <source>
        <strain evidence="4">Expedition CK06-06</strain>
    </source>
</reference>
<keyword evidence="1" id="KW-0547">Nucleotide-binding</keyword>
<accession>X1M961</accession>
<evidence type="ECO:0000256" key="2">
    <source>
        <dbReference type="ARBA" id="ARBA00022840"/>
    </source>
</evidence>
<dbReference type="GO" id="GO:0005524">
    <property type="term" value="F:ATP binding"/>
    <property type="evidence" value="ECO:0007669"/>
    <property type="project" value="UniProtKB-KW"/>
</dbReference>
<evidence type="ECO:0000313" key="4">
    <source>
        <dbReference type="EMBL" id="GAI27823.1"/>
    </source>
</evidence>
<dbReference type="Gene3D" id="3.40.50.300">
    <property type="entry name" value="P-loop containing nucleotide triphosphate hydrolases"/>
    <property type="match status" value="1"/>
</dbReference>
<comment type="caution">
    <text evidence="4">The sequence shown here is derived from an EMBL/GenBank/DDBJ whole genome shotgun (WGS) entry which is preliminary data.</text>
</comment>
<dbReference type="Pfam" id="PF00437">
    <property type="entry name" value="T2SSE"/>
    <property type="match status" value="1"/>
</dbReference>
<dbReference type="InterPro" id="IPR001482">
    <property type="entry name" value="T2SS/T4SS_dom"/>
</dbReference>
<dbReference type="SUPFAM" id="SSF52540">
    <property type="entry name" value="P-loop containing nucleoside triphosphate hydrolases"/>
    <property type="match status" value="1"/>
</dbReference>
<name>X1M961_9ZZZZ</name>
<sequence length="201" mass="22506">KGLRQILRQDPDIIMVGEIRDEETAELAVHAALTGHLVFSTLHTNNVLDVIPRLIDMGIKPFLISPSLALAVAQRLIRVLCPHCKKKVKASAKEKKFILNTIKKIPDISKKGIKIPQPLYIFKAKGCAKCNSKGYSGRSGIFEIMEMTDELSQIIVRIPTRVKILEEARRQGMISMKEDGVLKVLEGITSVEEIIRVIEEK</sequence>
<feature type="domain" description="Bacterial type II secretion system protein E" evidence="3">
    <location>
        <begin position="7"/>
        <end position="21"/>
    </location>
</feature>
<feature type="non-terminal residue" evidence="4">
    <location>
        <position position="1"/>
    </location>
</feature>
<dbReference type="PANTHER" id="PTHR30258:SF1">
    <property type="entry name" value="PROTEIN TRANSPORT PROTEIN HOFB HOMOLOG"/>
    <property type="match status" value="1"/>
</dbReference>
<gene>
    <name evidence="4" type="ORF">S06H3_32244</name>
</gene>
<evidence type="ECO:0000256" key="1">
    <source>
        <dbReference type="ARBA" id="ARBA00022741"/>
    </source>
</evidence>
<keyword evidence="2" id="KW-0067">ATP-binding</keyword>